<dbReference type="Gene3D" id="1.10.287.1490">
    <property type="match status" value="1"/>
</dbReference>
<evidence type="ECO:0000313" key="2">
    <source>
        <dbReference type="EMBL" id="KAG7163146.1"/>
    </source>
</evidence>
<dbReference type="InterPro" id="IPR042510">
    <property type="entry name" value="CIP2A"/>
</dbReference>
<accession>A0A8J5MTQ0</accession>
<proteinExistence type="predicted"/>
<dbReference type="Proteomes" id="UP000747542">
    <property type="component" value="Unassembled WGS sequence"/>
</dbReference>
<name>A0A8J5MTQ0_HOMAM</name>
<feature type="region of interest" description="Disordered" evidence="1">
    <location>
        <begin position="698"/>
        <end position="725"/>
    </location>
</feature>
<keyword evidence="3" id="KW-1185">Reference proteome</keyword>
<protein>
    <submittedName>
        <fullName evidence="2">CIP2A-like</fullName>
    </submittedName>
</protein>
<evidence type="ECO:0000313" key="3">
    <source>
        <dbReference type="Proteomes" id="UP000747542"/>
    </source>
</evidence>
<organism evidence="2 3">
    <name type="scientific">Homarus americanus</name>
    <name type="common">American lobster</name>
    <dbReference type="NCBI Taxonomy" id="6706"/>
    <lineage>
        <taxon>Eukaryota</taxon>
        <taxon>Metazoa</taxon>
        <taxon>Ecdysozoa</taxon>
        <taxon>Arthropoda</taxon>
        <taxon>Crustacea</taxon>
        <taxon>Multicrustacea</taxon>
        <taxon>Malacostraca</taxon>
        <taxon>Eumalacostraca</taxon>
        <taxon>Eucarida</taxon>
        <taxon>Decapoda</taxon>
        <taxon>Pleocyemata</taxon>
        <taxon>Astacidea</taxon>
        <taxon>Nephropoidea</taxon>
        <taxon>Nephropidae</taxon>
        <taxon>Homarus</taxon>
    </lineage>
</organism>
<dbReference type="PANTHER" id="PTHR23161">
    <property type="entry name" value="PROTEIN CIP2A"/>
    <property type="match status" value="1"/>
</dbReference>
<comment type="caution">
    <text evidence="2">The sequence shown here is derived from an EMBL/GenBank/DDBJ whole genome shotgun (WGS) entry which is preliminary data.</text>
</comment>
<dbReference type="PANTHER" id="PTHR23161:SF2">
    <property type="entry name" value="PROTEIN CIP2A"/>
    <property type="match status" value="1"/>
</dbReference>
<sequence length="807" mass="91754">MGSTNPQIKNFISIAYDYRRSRTDKNLVQLQRHLQILSVVNDLSIFEPTGVETLEFYVCLEQFLNSNDAKSPVVWKVISLLAHICSSPTIRVALRDDIKLVPILSDFLVESKLNKDKSLKTLNLIKKISYKLKALVQKLTDMKTATINLKLLASELMFYLDLRLTDLDFGLIEHIVDLVFTAATEGFMENNITCLQLASDVFGELTSCPSIEEHLKGYKNYSSYLQPFLDNMGAESPESLIEVLLDLFSHLIELDHTQIQPLYKDLFSKVMSWMHSGQCGVAAVKLIQALISVDQDSLSSDRIENFISTITVSLNFGKDFNLSQNRLYHINALLTLLEGLCTRDSAYRLILGDMLQPSVFSSLLMKITSIDAPCALSGNTLVQSFYSDYESNSSRYCGCSRSQDDVSSLSINDMNASFKESMAQSVVLILTVVKLLGSKNAEFMLVYSEMINNAALMTYVVRCERSTVPDFVARAVIIISEGSVPNTSMGSLVKALEEANACTHPSLNLNLGGPNVRLPGSRSHPQLFSPGCEASVDSMIERLGGTVDKMEIKDCALTDIMEMYEYKLAAMAHVERSLQNALTAADVQNRQSHHSMLQTRVQVSKRIFDGYFTVNDHLRSLLCSWEERLQIAQKEKAEVQASISQIQSSARQHRENFRKEKTDMERHNLNQKKEISSLRDHLDNREEAIRRLQRQLNDAHNESKNLNKQVKEEQEKYQRSQDQNQKLEEELKKGRREYDDLQKENQRVEKLQIQQKKENSELEMLIHSHEETMSAKESELEEMTRKYNELKRIQDMIHNISAGKLGF</sequence>
<evidence type="ECO:0000256" key="1">
    <source>
        <dbReference type="SAM" id="MobiDB-lite"/>
    </source>
</evidence>
<dbReference type="SUPFAM" id="SSF48371">
    <property type="entry name" value="ARM repeat"/>
    <property type="match status" value="1"/>
</dbReference>
<feature type="compositionally biased region" description="Basic and acidic residues" evidence="1">
    <location>
        <begin position="652"/>
        <end position="680"/>
    </location>
</feature>
<dbReference type="AlphaFoldDB" id="A0A8J5MTQ0"/>
<dbReference type="InterPro" id="IPR016024">
    <property type="entry name" value="ARM-type_fold"/>
</dbReference>
<dbReference type="EMBL" id="JAHLQT010026502">
    <property type="protein sequence ID" value="KAG7163146.1"/>
    <property type="molecule type" value="Genomic_DNA"/>
</dbReference>
<gene>
    <name evidence="2" type="ORF">Hamer_G002222</name>
</gene>
<feature type="region of interest" description="Disordered" evidence="1">
    <location>
        <begin position="645"/>
        <end position="680"/>
    </location>
</feature>
<reference evidence="2" key="1">
    <citation type="journal article" date="2021" name="Sci. Adv.">
        <title>The American lobster genome reveals insights on longevity, neural, and immune adaptations.</title>
        <authorList>
            <person name="Polinski J.M."/>
            <person name="Zimin A.V."/>
            <person name="Clark K.F."/>
            <person name="Kohn A.B."/>
            <person name="Sadowski N."/>
            <person name="Timp W."/>
            <person name="Ptitsyn A."/>
            <person name="Khanna P."/>
            <person name="Romanova D.Y."/>
            <person name="Williams P."/>
            <person name="Greenwood S.J."/>
            <person name="Moroz L.L."/>
            <person name="Walt D.R."/>
            <person name="Bodnar A.G."/>
        </authorList>
    </citation>
    <scope>NUCLEOTIDE SEQUENCE</scope>
    <source>
        <strain evidence="2">GMGI-L3</strain>
    </source>
</reference>